<dbReference type="PROSITE" id="PS51371">
    <property type="entry name" value="CBS"/>
    <property type="match status" value="2"/>
</dbReference>
<dbReference type="InterPro" id="IPR044725">
    <property type="entry name" value="CBSX3_CBS_dom"/>
</dbReference>
<evidence type="ECO:0000313" key="4">
    <source>
        <dbReference type="EMBL" id="SDH03994.1"/>
    </source>
</evidence>
<dbReference type="Proteomes" id="UP000198967">
    <property type="component" value="Unassembled WGS sequence"/>
</dbReference>
<dbReference type="EMBL" id="FNBE01000018">
    <property type="protein sequence ID" value="SDH03994.1"/>
    <property type="molecule type" value="Genomic_DNA"/>
</dbReference>
<feature type="domain" description="CBS" evidence="3">
    <location>
        <begin position="8"/>
        <end position="66"/>
    </location>
</feature>
<evidence type="ECO:0000259" key="3">
    <source>
        <dbReference type="PROSITE" id="PS51371"/>
    </source>
</evidence>
<accession>A0A1G7Z5M9</accession>
<dbReference type="CDD" id="cd04623">
    <property type="entry name" value="CBS_pair_bac_euk"/>
    <property type="match status" value="1"/>
</dbReference>
<dbReference type="PANTHER" id="PTHR43080:SF2">
    <property type="entry name" value="CBS DOMAIN-CONTAINING PROTEIN"/>
    <property type="match status" value="1"/>
</dbReference>
<dbReference type="RefSeq" id="WP_093088943.1">
    <property type="nucleotide sequence ID" value="NZ_FNBE01000018.1"/>
</dbReference>
<evidence type="ECO:0000256" key="1">
    <source>
        <dbReference type="ARBA" id="ARBA00023122"/>
    </source>
</evidence>
<dbReference type="SMART" id="SM00116">
    <property type="entry name" value="CBS"/>
    <property type="match status" value="2"/>
</dbReference>
<evidence type="ECO:0000256" key="2">
    <source>
        <dbReference type="PROSITE-ProRule" id="PRU00703"/>
    </source>
</evidence>
<dbReference type="Gene3D" id="3.10.580.10">
    <property type="entry name" value="CBS-domain"/>
    <property type="match status" value="1"/>
</dbReference>
<dbReference type="OrthoDB" id="3672399at2"/>
<dbReference type="AlphaFoldDB" id="A0A1G7Z5M9"/>
<dbReference type="SUPFAM" id="SSF54631">
    <property type="entry name" value="CBS-domain pair"/>
    <property type="match status" value="1"/>
</dbReference>
<dbReference type="InterPro" id="IPR051257">
    <property type="entry name" value="Diverse_CBS-Domain"/>
</dbReference>
<proteinExistence type="predicted"/>
<dbReference type="STRING" id="366584.SAMN05216377_11840"/>
<dbReference type="InterPro" id="IPR000644">
    <property type="entry name" value="CBS_dom"/>
</dbReference>
<keyword evidence="5" id="KW-1185">Reference proteome</keyword>
<evidence type="ECO:0000313" key="5">
    <source>
        <dbReference type="Proteomes" id="UP000198967"/>
    </source>
</evidence>
<keyword evidence="1 2" id="KW-0129">CBS domain</keyword>
<dbReference type="PANTHER" id="PTHR43080">
    <property type="entry name" value="CBS DOMAIN-CONTAINING PROTEIN CBSX3, MITOCHONDRIAL"/>
    <property type="match status" value="1"/>
</dbReference>
<gene>
    <name evidence="4" type="ORF">SAMN05216377_11840</name>
</gene>
<dbReference type="InterPro" id="IPR046342">
    <property type="entry name" value="CBS_dom_sf"/>
</dbReference>
<sequence length="144" mass="15775">MKIADILDTKGRTVHTILPYATVTDAVRRLEVLGIGALVVCDTEHRLVGILSERDLIRELAQRGPELLTQPISEVMTRKVATARPADELTSAMARMTSGRYRHLPVLDGGRLVGMVSIGDLVKARLRDMELQTGVLRDAVIAAH</sequence>
<name>A0A1G7Z5M9_PSEOR</name>
<feature type="domain" description="CBS" evidence="3">
    <location>
        <begin position="76"/>
        <end position="131"/>
    </location>
</feature>
<dbReference type="Pfam" id="PF00571">
    <property type="entry name" value="CBS"/>
    <property type="match status" value="2"/>
</dbReference>
<organism evidence="4 5">
    <name type="scientific">Pseudonocardia oroxyli</name>
    <dbReference type="NCBI Taxonomy" id="366584"/>
    <lineage>
        <taxon>Bacteria</taxon>
        <taxon>Bacillati</taxon>
        <taxon>Actinomycetota</taxon>
        <taxon>Actinomycetes</taxon>
        <taxon>Pseudonocardiales</taxon>
        <taxon>Pseudonocardiaceae</taxon>
        <taxon>Pseudonocardia</taxon>
    </lineage>
</organism>
<protein>
    <submittedName>
        <fullName evidence="4">CBS domain-containing protein</fullName>
    </submittedName>
</protein>
<reference evidence="4 5" key="1">
    <citation type="submission" date="2016-10" db="EMBL/GenBank/DDBJ databases">
        <authorList>
            <person name="de Groot N.N."/>
        </authorList>
    </citation>
    <scope>NUCLEOTIDE SEQUENCE [LARGE SCALE GENOMIC DNA]</scope>
    <source>
        <strain evidence="4 5">CGMCC 4.3143</strain>
    </source>
</reference>